<dbReference type="PANTHER" id="PTHR30040:SF2">
    <property type="entry name" value="FAD:PROTEIN FMN TRANSFERASE"/>
    <property type="match status" value="1"/>
</dbReference>
<dbReference type="SUPFAM" id="SSF143631">
    <property type="entry name" value="ApbE-like"/>
    <property type="match status" value="1"/>
</dbReference>
<evidence type="ECO:0000256" key="11">
    <source>
        <dbReference type="ARBA" id="ARBA00048540"/>
    </source>
</evidence>
<dbReference type="GO" id="GO:0016740">
    <property type="term" value="F:transferase activity"/>
    <property type="evidence" value="ECO:0007669"/>
    <property type="project" value="UniProtKB-KW"/>
</dbReference>
<organism evidence="13 14">
    <name type="scientific">Dickeya lacustris</name>
    <dbReference type="NCBI Taxonomy" id="2259638"/>
    <lineage>
        <taxon>Bacteria</taxon>
        <taxon>Pseudomonadati</taxon>
        <taxon>Pseudomonadota</taxon>
        <taxon>Gammaproteobacteria</taxon>
        <taxon>Enterobacterales</taxon>
        <taxon>Pectobacteriaceae</taxon>
        <taxon>Dickeya</taxon>
    </lineage>
</organism>
<evidence type="ECO:0000256" key="8">
    <source>
        <dbReference type="ARBA" id="ARBA00022827"/>
    </source>
</evidence>
<evidence type="ECO:0000256" key="9">
    <source>
        <dbReference type="ARBA" id="ARBA00022842"/>
    </source>
</evidence>
<keyword evidence="8 12" id="KW-0274">FAD</keyword>
<accession>A0ABY8GBB6</accession>
<dbReference type="InterPro" id="IPR024932">
    <property type="entry name" value="ApbE"/>
</dbReference>
<dbReference type="InterPro" id="IPR003374">
    <property type="entry name" value="ApbE-like_sf"/>
</dbReference>
<dbReference type="EC" id="2.7.1.180" evidence="3 12"/>
<evidence type="ECO:0000256" key="10">
    <source>
        <dbReference type="ARBA" id="ARBA00031306"/>
    </source>
</evidence>
<comment type="cofactor">
    <cofactor evidence="1">
        <name>Mg(2+)</name>
        <dbReference type="ChEBI" id="CHEBI:18420"/>
    </cofactor>
</comment>
<proteinExistence type="inferred from homology"/>
<dbReference type="RefSeq" id="WP_125258218.1">
    <property type="nucleotide sequence ID" value="NZ_CP114280.1"/>
</dbReference>
<evidence type="ECO:0000256" key="1">
    <source>
        <dbReference type="ARBA" id="ARBA00001946"/>
    </source>
</evidence>
<evidence type="ECO:0000256" key="7">
    <source>
        <dbReference type="ARBA" id="ARBA00022723"/>
    </source>
</evidence>
<evidence type="ECO:0000256" key="3">
    <source>
        <dbReference type="ARBA" id="ARBA00011955"/>
    </source>
</evidence>
<keyword evidence="5 12" id="KW-0285">Flavoprotein</keyword>
<keyword evidence="14" id="KW-1185">Reference proteome</keyword>
<dbReference type="PIRSF" id="PIRSF006268">
    <property type="entry name" value="ApbE"/>
    <property type="match status" value="1"/>
</dbReference>
<dbReference type="Pfam" id="PF02424">
    <property type="entry name" value="ApbE"/>
    <property type="match status" value="1"/>
</dbReference>
<sequence length="329" mass="35964">MSSDNLSCHHAGACTYATVLMGSPIHLTLPQADPALAQRVFARIAQLEDALTVNREQSEVMAINRAAGQHPVVVSQRLFNLIKRARDVSLLADSAFNVAIGPVVKCWKVGFQGQRVPAAETLSAALALTDPRQIVLNEQASSVFLALTGMELDLGAIAKGYVADVIKQFLYQQHCYHALLNLGGNVQTLGRPRHTMQAGWSIGLQKPFGANGELLGVIQVVDKSVVTSGIYERYFECDGRRYHHIFDPRTGYPLDNELLSVTIISDASIEGDIYTTLLYGMGVEKGLAYLSQHPEIEAIFVTHDQRIILSSQRQYSFTVLDASDALALI</sequence>
<dbReference type="Gene3D" id="3.10.520.10">
    <property type="entry name" value="ApbE-like domains"/>
    <property type="match status" value="1"/>
</dbReference>
<comment type="catalytic activity">
    <reaction evidence="11 12">
        <text>L-threonyl-[protein] + FAD = FMN-L-threonyl-[protein] + AMP + H(+)</text>
        <dbReference type="Rhea" id="RHEA:36847"/>
        <dbReference type="Rhea" id="RHEA-COMP:11060"/>
        <dbReference type="Rhea" id="RHEA-COMP:11061"/>
        <dbReference type="ChEBI" id="CHEBI:15378"/>
        <dbReference type="ChEBI" id="CHEBI:30013"/>
        <dbReference type="ChEBI" id="CHEBI:57692"/>
        <dbReference type="ChEBI" id="CHEBI:74257"/>
        <dbReference type="ChEBI" id="CHEBI:456215"/>
        <dbReference type="EC" id="2.7.1.180"/>
    </reaction>
</comment>
<comment type="similarity">
    <text evidence="2 12">Belongs to the ApbE family.</text>
</comment>
<evidence type="ECO:0000256" key="12">
    <source>
        <dbReference type="PIRNR" id="PIRNR006268"/>
    </source>
</evidence>
<name>A0ABY8GBB6_9GAMM</name>
<evidence type="ECO:0000256" key="2">
    <source>
        <dbReference type="ARBA" id="ARBA00008282"/>
    </source>
</evidence>
<evidence type="ECO:0000256" key="4">
    <source>
        <dbReference type="ARBA" id="ARBA00016337"/>
    </source>
</evidence>
<dbReference type="PANTHER" id="PTHR30040">
    <property type="entry name" value="THIAMINE BIOSYNTHESIS LIPOPROTEIN APBE"/>
    <property type="match status" value="1"/>
</dbReference>
<protein>
    <recommendedName>
        <fullName evidence="4 12">FAD:protein FMN transferase</fullName>
        <ecNumber evidence="3 12">2.7.1.180</ecNumber>
    </recommendedName>
    <alternativeName>
        <fullName evidence="10 12">Flavin transferase</fullName>
    </alternativeName>
</protein>
<gene>
    <name evidence="13" type="ORF">O1Q98_08725</name>
</gene>
<evidence type="ECO:0000313" key="13">
    <source>
        <dbReference type="EMBL" id="WFN57260.1"/>
    </source>
</evidence>
<dbReference type="Proteomes" id="UP001219630">
    <property type="component" value="Chromosome"/>
</dbReference>
<keyword evidence="7 12" id="KW-0479">Metal-binding</keyword>
<evidence type="ECO:0000256" key="6">
    <source>
        <dbReference type="ARBA" id="ARBA00022679"/>
    </source>
</evidence>
<evidence type="ECO:0000256" key="5">
    <source>
        <dbReference type="ARBA" id="ARBA00022630"/>
    </source>
</evidence>
<dbReference type="EMBL" id="CP114280">
    <property type="protein sequence ID" value="WFN57260.1"/>
    <property type="molecule type" value="Genomic_DNA"/>
</dbReference>
<evidence type="ECO:0000313" key="14">
    <source>
        <dbReference type="Proteomes" id="UP001219630"/>
    </source>
</evidence>
<keyword evidence="6 12" id="KW-0808">Transferase</keyword>
<keyword evidence="9 12" id="KW-0460">Magnesium</keyword>
<reference evidence="13 14" key="1">
    <citation type="submission" date="2022-12" db="EMBL/GenBank/DDBJ databases">
        <title>Complete genome sequencing of Dickeya lacustris type strain LMG30899.</title>
        <authorList>
            <person name="Dobhal S."/>
            <person name="Arizala D."/>
            <person name="Arif M."/>
        </authorList>
    </citation>
    <scope>NUCLEOTIDE SEQUENCE [LARGE SCALE GENOMIC DNA]</scope>
    <source>
        <strain evidence="13 14">LMG30899</strain>
    </source>
</reference>